<feature type="coiled-coil region" evidence="13">
    <location>
        <begin position="243"/>
        <end position="299"/>
    </location>
</feature>
<evidence type="ECO:0000256" key="4">
    <source>
        <dbReference type="ARBA" id="ARBA00022737"/>
    </source>
</evidence>
<evidence type="ECO:0000256" key="13">
    <source>
        <dbReference type="SAM" id="Coils"/>
    </source>
</evidence>
<proteinExistence type="inferred from homology"/>
<dbReference type="PANTHER" id="PTHR12960">
    <property type="entry name" value="GLE-1-RELATED"/>
    <property type="match status" value="1"/>
</dbReference>
<evidence type="ECO:0000259" key="17">
    <source>
        <dbReference type="Pfam" id="PF23598"/>
    </source>
</evidence>
<reference evidence="18" key="1">
    <citation type="submission" date="2019-09" db="EMBL/GenBank/DDBJ databases">
        <title>Draft genome information of white flower Hibiscus syriacus.</title>
        <authorList>
            <person name="Kim Y.-M."/>
        </authorList>
    </citation>
    <scope>NUCLEOTIDE SEQUENCE [LARGE SCALE GENOMIC DNA]</scope>
    <source>
        <strain evidence="18">YM2019G1</strain>
    </source>
</reference>
<evidence type="ECO:0000313" key="18">
    <source>
        <dbReference type="EMBL" id="KAE8664602.1"/>
    </source>
</evidence>
<dbReference type="Pfam" id="PF00931">
    <property type="entry name" value="NB-ARC"/>
    <property type="match status" value="1"/>
</dbReference>
<keyword evidence="4" id="KW-0677">Repeat</keyword>
<dbReference type="InterPro" id="IPR027417">
    <property type="entry name" value="P-loop_NTPase"/>
</dbReference>
<evidence type="ECO:0000256" key="5">
    <source>
        <dbReference type="ARBA" id="ARBA00022816"/>
    </source>
</evidence>
<organism evidence="18 19">
    <name type="scientific">Hibiscus syriacus</name>
    <name type="common">Rose of Sharon</name>
    <dbReference type="NCBI Taxonomy" id="106335"/>
    <lineage>
        <taxon>Eukaryota</taxon>
        <taxon>Viridiplantae</taxon>
        <taxon>Streptophyta</taxon>
        <taxon>Embryophyta</taxon>
        <taxon>Tracheophyta</taxon>
        <taxon>Spermatophyta</taxon>
        <taxon>Magnoliopsida</taxon>
        <taxon>eudicotyledons</taxon>
        <taxon>Gunneridae</taxon>
        <taxon>Pentapetalae</taxon>
        <taxon>rosids</taxon>
        <taxon>malvids</taxon>
        <taxon>Malvales</taxon>
        <taxon>Malvaceae</taxon>
        <taxon>Malvoideae</taxon>
        <taxon>Hibiscus</taxon>
    </lineage>
</organism>
<dbReference type="GO" id="GO:0016973">
    <property type="term" value="P:poly(A)+ mRNA export from nucleus"/>
    <property type="evidence" value="ECO:0007669"/>
    <property type="project" value="InterPro"/>
</dbReference>
<evidence type="ECO:0000256" key="9">
    <source>
        <dbReference type="ARBA" id="ARBA00023132"/>
    </source>
</evidence>
<dbReference type="GO" id="GO:0005543">
    <property type="term" value="F:phospholipid binding"/>
    <property type="evidence" value="ECO:0007669"/>
    <property type="project" value="TreeGrafter"/>
</dbReference>
<dbReference type="GO" id="GO:0006952">
    <property type="term" value="P:defense response"/>
    <property type="evidence" value="ECO:0007669"/>
    <property type="project" value="UniProtKB-KW"/>
</dbReference>
<evidence type="ECO:0000256" key="2">
    <source>
        <dbReference type="ARBA" id="ARBA00011056"/>
    </source>
</evidence>
<evidence type="ECO:0000259" key="16">
    <source>
        <dbReference type="Pfam" id="PF23559"/>
    </source>
</evidence>
<keyword evidence="19" id="KW-1185">Reference proteome</keyword>
<dbReference type="Proteomes" id="UP000436088">
    <property type="component" value="Unassembled WGS sequence"/>
</dbReference>
<dbReference type="InterPro" id="IPR012476">
    <property type="entry name" value="GLE1"/>
</dbReference>
<sequence length="1258" mass="142882">MHDIVCRDVVKLQIRCPQSFNGVGLEPDPDWSFSTLLSELDALEKKLNISSSTVPLPLTKVKSREFYGEKGTKRSSNAFVMRVSDEEFEDSESDDEEVYDHDRGLVKASRFQCDEVYLSSSEDETDDQQPCLDVRPYLMNEVGLMESALYELTNAHQLGVKEEIRNAISALETDLTNESEKSSSAHTKVEKYRDARREVERKFDIQYQRRIAEGLDNHLTDVQRDHEFKSQIEERRIRSDAAHEEAKRREKALQEERLRQEKAKAEAEDVESLICKAKLKAEEANRIALEAERIAAKEAAEKEAAKASKATTSEVPQMEALGGRNATSSGALIAQPKGSENDKTNKSQSAGNMLRAAESALNLERERMQKLKELKEINQSLRSSLNQDFGSTERHIGRLIRQIRGTKDNVSTKASELVKIFNNPGCPQTISIASFAKKVVSHCESPDNSPFACGYVIVLVTSQFPQAADAVVAELQRACIYTVPKHISYSKSAFESKEAYWKALGFREDDGKIESKKDYLKRLESYMKLYGALVQTEGRQNVHGLKEGWAWLARFLNALPANIYTAVALNAFLQVTGFALYRKYKSQFVKLLNIVLENFLSALRSQEDPELRPIMAEIQSYLEDKKFLEEPEGRTLQGSLLSSVMVPDSDYQAPSYYQQGLYNKSKEKIDPVINRDTMSYLKLLEELVNFLQPRRYLIVIDDVWSTNLWQDISIALRANTKGSRILLTMLKEDVASFEFGVVKHIFPLKHLPFDDSIALFWKKAFVGKGGHCPPYLEPSARKLVAKCQGLPLAIVALGGSMASKNSIAEWNGVYNKKWGAKRKRLIRLLMAEGFVEPLNETLPEVVAERYLSELIYRGLLQVVFRNESGRPKAFKMHDILLEFAISISKSIKFVAKFDGKEEVEDDGTRRWSIEAKENEMKVASDTALSRVRSLFVFTVNETSKSSFNRLPSGFKLMRVLDLEDTPIKELPDELYLMMKETQIKVLPAGIVKLKNLRLIIAYGSNYNVNPLAFDYWFGIVVPSNICLLSSLHVLTLVEARGDFINQLSKMMIHLRDLKIISCNEDEQVKMDALESALPDLQKLALTGRLEKMPYWFNSLDNLTTLNLYWSRDRDDFLPHIQALPNLGNLGLPNAYEGERLDFLEGFQKPKVLRIGKCPRLKEIVIEKGMMPGLQGLLMVECQEFTTLPDGWESLPDLNQVHLYGVSPELIQNICRSKGMDQRKIISIQLGRQEDTEAEFKITGWFEESFETLVQAIHD</sequence>
<protein>
    <recommendedName>
        <fullName evidence="11">mRNA export factor GLE1</fullName>
    </recommendedName>
    <alternativeName>
        <fullName evidence="12">Nucleoporin GLE1</fullName>
    </alternativeName>
</protein>
<dbReference type="Pfam" id="PF23559">
    <property type="entry name" value="WHD_DRP"/>
    <property type="match status" value="1"/>
</dbReference>
<feature type="domain" description="NB-ARC" evidence="15">
    <location>
        <begin position="676"/>
        <end position="766"/>
    </location>
</feature>
<dbReference type="GO" id="GO:0000822">
    <property type="term" value="F:inositol hexakisphosphate binding"/>
    <property type="evidence" value="ECO:0007669"/>
    <property type="project" value="TreeGrafter"/>
</dbReference>
<dbReference type="Gene3D" id="3.80.10.10">
    <property type="entry name" value="Ribonuclease Inhibitor"/>
    <property type="match status" value="1"/>
</dbReference>
<dbReference type="InterPro" id="IPR055414">
    <property type="entry name" value="LRR_R13L4/SHOC2-like"/>
</dbReference>
<evidence type="ECO:0000313" key="19">
    <source>
        <dbReference type="Proteomes" id="UP000436088"/>
    </source>
</evidence>
<dbReference type="AlphaFoldDB" id="A0A6A2WTH4"/>
<comment type="similarity">
    <text evidence="2">Belongs to the GLE1 family.</text>
</comment>
<evidence type="ECO:0000256" key="8">
    <source>
        <dbReference type="ARBA" id="ARBA00023010"/>
    </source>
</evidence>
<dbReference type="GO" id="GO:0044614">
    <property type="term" value="C:nuclear pore cytoplasmic filaments"/>
    <property type="evidence" value="ECO:0007669"/>
    <property type="project" value="TreeGrafter"/>
</dbReference>
<dbReference type="InterPro" id="IPR038506">
    <property type="entry name" value="GLE1-like_sf"/>
</dbReference>
<evidence type="ECO:0000256" key="7">
    <source>
        <dbReference type="ARBA" id="ARBA00022927"/>
    </source>
</evidence>
<dbReference type="Pfam" id="PF07817">
    <property type="entry name" value="GLE1"/>
    <property type="match status" value="1"/>
</dbReference>
<keyword evidence="3" id="KW-0813">Transport</keyword>
<dbReference type="SUPFAM" id="SSF52058">
    <property type="entry name" value="L domain-like"/>
    <property type="match status" value="1"/>
</dbReference>
<feature type="region of interest" description="Disordered" evidence="14">
    <location>
        <begin position="305"/>
        <end position="349"/>
    </location>
</feature>
<evidence type="ECO:0000259" key="15">
    <source>
        <dbReference type="Pfam" id="PF00931"/>
    </source>
</evidence>
<comment type="subcellular location">
    <subcellularLocation>
        <location evidence="1">Nucleus</location>
        <location evidence="1">Nuclear pore complex</location>
    </subcellularLocation>
</comment>
<evidence type="ECO:0000256" key="11">
    <source>
        <dbReference type="ARBA" id="ARBA00026227"/>
    </source>
</evidence>
<evidence type="ECO:0000256" key="1">
    <source>
        <dbReference type="ARBA" id="ARBA00004567"/>
    </source>
</evidence>
<dbReference type="EMBL" id="VEPZ02001643">
    <property type="protein sequence ID" value="KAE8664602.1"/>
    <property type="molecule type" value="Genomic_DNA"/>
</dbReference>
<evidence type="ECO:0000256" key="12">
    <source>
        <dbReference type="ARBA" id="ARBA00029983"/>
    </source>
</evidence>
<dbReference type="InterPro" id="IPR032675">
    <property type="entry name" value="LRR_dom_sf"/>
</dbReference>
<keyword evidence="13" id="KW-0175">Coiled coil</keyword>
<evidence type="ECO:0000256" key="10">
    <source>
        <dbReference type="ARBA" id="ARBA00023242"/>
    </source>
</evidence>
<dbReference type="GO" id="GO:0031369">
    <property type="term" value="F:translation initiation factor binding"/>
    <property type="evidence" value="ECO:0007669"/>
    <property type="project" value="TreeGrafter"/>
</dbReference>
<evidence type="ECO:0000256" key="14">
    <source>
        <dbReference type="SAM" id="MobiDB-lite"/>
    </source>
</evidence>
<comment type="caution">
    <text evidence="18">The sequence shown here is derived from an EMBL/GenBank/DDBJ whole genome shotgun (WGS) entry which is preliminary data.</text>
</comment>
<dbReference type="Pfam" id="PF23598">
    <property type="entry name" value="LRR_14"/>
    <property type="match status" value="1"/>
</dbReference>
<keyword evidence="8" id="KW-0811">Translocation</keyword>
<dbReference type="GO" id="GO:0005737">
    <property type="term" value="C:cytoplasm"/>
    <property type="evidence" value="ECO:0007669"/>
    <property type="project" value="TreeGrafter"/>
</dbReference>
<keyword evidence="10" id="KW-0539">Nucleus</keyword>
<keyword evidence="9" id="KW-0906">Nuclear pore complex</keyword>
<dbReference type="InterPro" id="IPR042197">
    <property type="entry name" value="Apaf_helical"/>
</dbReference>
<dbReference type="GO" id="GO:0043531">
    <property type="term" value="F:ADP binding"/>
    <property type="evidence" value="ECO:0007669"/>
    <property type="project" value="InterPro"/>
</dbReference>
<dbReference type="Gene3D" id="1.10.8.430">
    <property type="entry name" value="Helical domain of apoptotic protease-activating factors"/>
    <property type="match status" value="1"/>
</dbReference>
<dbReference type="Gene3D" id="1.25.40.510">
    <property type="entry name" value="GLE1-like"/>
    <property type="match status" value="1"/>
</dbReference>
<keyword evidence="7" id="KW-0653">Protein transport</keyword>
<keyword evidence="6" id="KW-0611">Plant defense</keyword>
<feature type="domain" description="Disease resistance R13L4/SHOC-2-like LRR" evidence="17">
    <location>
        <begin position="927"/>
        <end position="1202"/>
    </location>
</feature>
<feature type="domain" description="Disease resistance protein winged helix" evidence="16">
    <location>
        <begin position="813"/>
        <end position="884"/>
    </location>
</feature>
<dbReference type="PRINTS" id="PR00364">
    <property type="entry name" value="DISEASERSIST"/>
</dbReference>
<dbReference type="PANTHER" id="PTHR12960:SF0">
    <property type="entry name" value="MRNA EXPORT FACTOR GLE1"/>
    <property type="match status" value="1"/>
</dbReference>
<dbReference type="InterPro" id="IPR058922">
    <property type="entry name" value="WHD_DRP"/>
</dbReference>
<name>A0A6A2WTH4_HIBSY</name>
<dbReference type="SUPFAM" id="SSF52540">
    <property type="entry name" value="P-loop containing nucleoside triphosphate hydrolases"/>
    <property type="match status" value="1"/>
</dbReference>
<evidence type="ECO:0000256" key="6">
    <source>
        <dbReference type="ARBA" id="ARBA00022821"/>
    </source>
</evidence>
<keyword evidence="5" id="KW-0509">mRNA transport</keyword>
<gene>
    <name evidence="18" type="ORF">F3Y22_tig00112742pilonHSYRG00005</name>
</gene>
<dbReference type="InterPro" id="IPR002182">
    <property type="entry name" value="NB-ARC"/>
</dbReference>
<evidence type="ECO:0000256" key="3">
    <source>
        <dbReference type="ARBA" id="ARBA00022448"/>
    </source>
</evidence>
<accession>A0A6A2WTH4</accession>
<dbReference type="GO" id="GO:0015031">
    <property type="term" value="P:protein transport"/>
    <property type="evidence" value="ECO:0007669"/>
    <property type="project" value="UniProtKB-KW"/>
</dbReference>